<evidence type="ECO:0000256" key="1">
    <source>
        <dbReference type="ARBA" id="ARBA00006484"/>
    </source>
</evidence>
<dbReference type="GO" id="GO:0070404">
    <property type="term" value="F:NADH binding"/>
    <property type="evidence" value="ECO:0007669"/>
    <property type="project" value="TreeGrafter"/>
</dbReference>
<keyword evidence="3" id="KW-0521">NADP</keyword>
<evidence type="ECO:0000256" key="4">
    <source>
        <dbReference type="ARBA" id="ARBA00023002"/>
    </source>
</evidence>
<dbReference type="GO" id="GO:0070402">
    <property type="term" value="F:NADPH binding"/>
    <property type="evidence" value="ECO:0007669"/>
    <property type="project" value="TreeGrafter"/>
</dbReference>
<dbReference type="AlphaFoldDB" id="A0A2J8ULF7"/>
<accession>A0A2J8ULF7</accession>
<dbReference type="SUPFAM" id="SSF51735">
    <property type="entry name" value="NAD(P)-binding Rossmann-fold domains"/>
    <property type="match status" value="1"/>
</dbReference>
<protein>
    <submittedName>
        <fullName evidence="5">QDPR isoform 2</fullName>
    </submittedName>
</protein>
<reference evidence="5" key="1">
    <citation type="submission" date="2017-12" db="EMBL/GenBank/DDBJ databases">
        <title>High-resolution comparative analysis of great ape genomes.</title>
        <authorList>
            <person name="Pollen A."/>
            <person name="Hastie A."/>
            <person name="Hormozdiari F."/>
            <person name="Dougherty M."/>
            <person name="Liu R."/>
            <person name="Chaisson M."/>
            <person name="Hoppe E."/>
            <person name="Hill C."/>
            <person name="Pang A."/>
            <person name="Hillier L."/>
            <person name="Baker C."/>
            <person name="Armstrong J."/>
            <person name="Shendure J."/>
            <person name="Paten B."/>
            <person name="Wilson R."/>
            <person name="Chao H."/>
            <person name="Schneider V."/>
            <person name="Ventura M."/>
            <person name="Kronenberg Z."/>
            <person name="Murali S."/>
            <person name="Gordon D."/>
            <person name="Cantsilieris S."/>
            <person name="Munson K."/>
            <person name="Nelson B."/>
            <person name="Raja A."/>
            <person name="Underwood J."/>
            <person name="Diekhans M."/>
            <person name="Fiddes I."/>
            <person name="Haussler D."/>
            <person name="Eichler E."/>
        </authorList>
    </citation>
    <scope>NUCLEOTIDE SEQUENCE [LARGE SCALE GENOMIC DNA]</scope>
    <source>
        <strain evidence="5">Susie</strain>
    </source>
</reference>
<comment type="similarity">
    <text evidence="1">Belongs to the short-chain dehydrogenases/reductases (SDR) family.</text>
</comment>
<evidence type="ECO:0000313" key="5">
    <source>
        <dbReference type="EMBL" id="PNJ46108.1"/>
    </source>
</evidence>
<comment type="subunit">
    <text evidence="2">Homodimer.</text>
</comment>
<organism evidence="5">
    <name type="scientific">Pongo abelii</name>
    <name type="common">Sumatran orangutan</name>
    <name type="synonym">Pongo pygmaeus abelii</name>
    <dbReference type="NCBI Taxonomy" id="9601"/>
    <lineage>
        <taxon>Eukaryota</taxon>
        <taxon>Metazoa</taxon>
        <taxon>Chordata</taxon>
        <taxon>Craniata</taxon>
        <taxon>Vertebrata</taxon>
        <taxon>Euteleostomi</taxon>
        <taxon>Mammalia</taxon>
        <taxon>Eutheria</taxon>
        <taxon>Euarchontoglires</taxon>
        <taxon>Primates</taxon>
        <taxon>Haplorrhini</taxon>
        <taxon>Catarrhini</taxon>
        <taxon>Hominidae</taxon>
        <taxon>Pongo</taxon>
    </lineage>
</organism>
<sequence>MAAAAAGEARRVLVYGGRGALGSRCVQAFRARNWI</sequence>
<name>A0A2J8ULF7_PONAB</name>
<dbReference type="GO" id="GO:0004155">
    <property type="term" value="F:6,7-dihydropteridine reductase activity"/>
    <property type="evidence" value="ECO:0007669"/>
    <property type="project" value="TreeGrafter"/>
</dbReference>
<dbReference type="EMBL" id="NDHI03003454">
    <property type="protein sequence ID" value="PNJ46108.1"/>
    <property type="molecule type" value="Genomic_DNA"/>
</dbReference>
<keyword evidence="4" id="KW-0560">Oxidoreductase</keyword>
<dbReference type="GO" id="GO:0005737">
    <property type="term" value="C:cytoplasm"/>
    <property type="evidence" value="ECO:0007669"/>
    <property type="project" value="TreeGrafter"/>
</dbReference>
<proteinExistence type="inferred from homology"/>
<dbReference type="PANTHER" id="PTHR15104">
    <property type="entry name" value="DIHYDROPTERIDINE REDUCTASE"/>
    <property type="match status" value="1"/>
</dbReference>
<dbReference type="GO" id="GO:0006559">
    <property type="term" value="P:L-phenylalanine catabolic process"/>
    <property type="evidence" value="ECO:0007669"/>
    <property type="project" value="TreeGrafter"/>
</dbReference>
<dbReference type="InterPro" id="IPR036291">
    <property type="entry name" value="NAD(P)-bd_dom_sf"/>
</dbReference>
<dbReference type="PANTHER" id="PTHR15104:SF0">
    <property type="entry name" value="DIHYDROPTERIDINE REDUCTASE"/>
    <property type="match status" value="1"/>
</dbReference>
<dbReference type="GO" id="GO:0006729">
    <property type="term" value="P:tetrahydrobiopterin biosynthetic process"/>
    <property type="evidence" value="ECO:0007669"/>
    <property type="project" value="TreeGrafter"/>
</dbReference>
<comment type="caution">
    <text evidence="5">The sequence shown here is derived from an EMBL/GenBank/DDBJ whole genome shotgun (WGS) entry which is preliminary data.</text>
</comment>
<gene>
    <name evidence="5" type="ORF">CR201_G0027056</name>
</gene>
<evidence type="ECO:0000256" key="2">
    <source>
        <dbReference type="ARBA" id="ARBA00011738"/>
    </source>
</evidence>
<evidence type="ECO:0000256" key="3">
    <source>
        <dbReference type="ARBA" id="ARBA00022857"/>
    </source>
</evidence>